<dbReference type="Gene3D" id="3.50.50.60">
    <property type="entry name" value="FAD/NAD(P)-binding domain"/>
    <property type="match status" value="1"/>
</dbReference>
<evidence type="ECO:0000313" key="7">
    <source>
        <dbReference type="Proteomes" id="UP001595858"/>
    </source>
</evidence>
<evidence type="ECO:0000256" key="3">
    <source>
        <dbReference type="ARBA" id="ARBA00022827"/>
    </source>
</evidence>
<dbReference type="InterPro" id="IPR036188">
    <property type="entry name" value="FAD/NAD-bd_sf"/>
</dbReference>
<dbReference type="Proteomes" id="UP001595858">
    <property type="component" value="Unassembled WGS sequence"/>
</dbReference>
<dbReference type="PANTHER" id="PTHR43004">
    <property type="entry name" value="TRK SYSTEM POTASSIUM UPTAKE PROTEIN"/>
    <property type="match status" value="1"/>
</dbReference>
<accession>A0ABV9SLV8</accession>
<keyword evidence="7" id="KW-1185">Reference proteome</keyword>
<keyword evidence="2" id="KW-0285">Flavoprotein</keyword>
<feature type="region of interest" description="Disordered" evidence="4">
    <location>
        <begin position="416"/>
        <end position="439"/>
    </location>
</feature>
<reference evidence="7" key="1">
    <citation type="journal article" date="2019" name="Int. J. Syst. Evol. Microbiol.">
        <title>The Global Catalogue of Microorganisms (GCM) 10K type strain sequencing project: providing services to taxonomists for standard genome sequencing and annotation.</title>
        <authorList>
            <consortium name="The Broad Institute Genomics Platform"/>
            <consortium name="The Broad Institute Genome Sequencing Center for Infectious Disease"/>
            <person name="Wu L."/>
            <person name="Ma J."/>
        </authorList>
    </citation>
    <scope>NUCLEOTIDE SEQUENCE [LARGE SCALE GENOMIC DNA]</scope>
    <source>
        <strain evidence="7">CGMCC 4.7304</strain>
    </source>
</reference>
<dbReference type="EMBL" id="JBHSIY010000013">
    <property type="protein sequence ID" value="MFC4868116.1"/>
    <property type="molecule type" value="Genomic_DNA"/>
</dbReference>
<evidence type="ECO:0000256" key="1">
    <source>
        <dbReference type="ARBA" id="ARBA00001974"/>
    </source>
</evidence>
<dbReference type="GO" id="GO:0004497">
    <property type="term" value="F:monooxygenase activity"/>
    <property type="evidence" value="ECO:0007669"/>
    <property type="project" value="UniProtKB-KW"/>
</dbReference>
<gene>
    <name evidence="6" type="ORF">ACFPCZ_15880</name>
</gene>
<dbReference type="InterPro" id="IPR050641">
    <property type="entry name" value="RIFMO-like"/>
</dbReference>
<dbReference type="Pfam" id="PF21274">
    <property type="entry name" value="Rng_hyd_C"/>
    <property type="match status" value="1"/>
</dbReference>
<dbReference type="Gene3D" id="3.40.30.120">
    <property type="match status" value="1"/>
</dbReference>
<evidence type="ECO:0000256" key="2">
    <source>
        <dbReference type="ARBA" id="ARBA00022630"/>
    </source>
</evidence>
<keyword evidence="6" id="KW-0560">Oxidoreductase</keyword>
<organism evidence="6 7">
    <name type="scientific">Streptomonospora arabica</name>
    <dbReference type="NCBI Taxonomy" id="412417"/>
    <lineage>
        <taxon>Bacteria</taxon>
        <taxon>Bacillati</taxon>
        <taxon>Actinomycetota</taxon>
        <taxon>Actinomycetes</taxon>
        <taxon>Streptosporangiales</taxon>
        <taxon>Nocardiopsidaceae</taxon>
        <taxon>Streptomonospora</taxon>
    </lineage>
</organism>
<name>A0ABV9SLV8_9ACTN</name>
<dbReference type="InterPro" id="IPR002938">
    <property type="entry name" value="FAD-bd"/>
</dbReference>
<dbReference type="RefSeq" id="WP_344144797.1">
    <property type="nucleotide sequence ID" value="NZ_BAAAQI010000011.1"/>
</dbReference>
<dbReference type="Pfam" id="PF01494">
    <property type="entry name" value="FAD_binding_3"/>
    <property type="match status" value="1"/>
</dbReference>
<protein>
    <submittedName>
        <fullName evidence="6">FAD-dependent monooxygenase</fullName>
    </submittedName>
</protein>
<proteinExistence type="predicted"/>
<dbReference type="SUPFAM" id="SSF51905">
    <property type="entry name" value="FAD/NAD(P)-binding domain"/>
    <property type="match status" value="1"/>
</dbReference>
<sequence length="527" mass="57042">MLVSGALGAVVDMVGAVPDTDVLVVGAGPAGLALACALRLQGVSVRVVDAAPGPASTSRANILHARGAEVLDRLGALGELPERALTALTVTQYLDGRSAITVRFGDHGLGTARPALYVSQADIEAELRRRLHELGAGIDWGTALVDAAQDGHGVTGVLDDGRTVRCRWLAGCDGSHSTVRKLAGIGFPGVRLTEPFLLADVHADMPVDRAGGHGWPHRDGPFFAVPMREVGRAHDLWRFMVYDPAGGDSVQGEQEVLERIRRLVPERTGRTDIRIEDAVWTSVFRVHRRLADTYRRGRVLLVGDAAHIHSPLGGQGMVTGMGDAENLAWKLALVVRGLSADPLLDTYEAERRPLATGVLARTTTATRLQVGDTPLMRFLRRRVLVPLAAMPSVQRRASRLASQLWVTYRNGPLARGTRYRSGGRPRQGDRVPDLPCTRPDGTRTRLHAELGAQWALLAPAGDGADHLTEARGRLGDAVAPLDFETRHGRRELWLVRPDAHLAWRGGRTEASRLARWLDESLHPNRSG</sequence>
<evidence type="ECO:0000259" key="5">
    <source>
        <dbReference type="Pfam" id="PF01494"/>
    </source>
</evidence>
<evidence type="ECO:0000313" key="6">
    <source>
        <dbReference type="EMBL" id="MFC4868116.1"/>
    </source>
</evidence>
<feature type="domain" description="FAD-binding" evidence="5">
    <location>
        <begin position="19"/>
        <end position="361"/>
    </location>
</feature>
<comment type="caution">
    <text evidence="6">The sequence shown here is derived from an EMBL/GenBank/DDBJ whole genome shotgun (WGS) entry which is preliminary data.</text>
</comment>
<dbReference type="PRINTS" id="PR00420">
    <property type="entry name" value="RNGMNOXGNASE"/>
</dbReference>
<keyword evidence="3" id="KW-0274">FAD</keyword>
<dbReference type="PANTHER" id="PTHR43004:SF19">
    <property type="entry name" value="BINDING MONOOXYGENASE, PUTATIVE (JCVI)-RELATED"/>
    <property type="match status" value="1"/>
</dbReference>
<evidence type="ECO:0000256" key="4">
    <source>
        <dbReference type="SAM" id="MobiDB-lite"/>
    </source>
</evidence>
<comment type="cofactor">
    <cofactor evidence="1">
        <name>FAD</name>
        <dbReference type="ChEBI" id="CHEBI:57692"/>
    </cofactor>
</comment>
<dbReference type="Gene3D" id="3.30.70.2450">
    <property type="match status" value="1"/>
</dbReference>
<keyword evidence="6" id="KW-0503">Monooxygenase</keyword>